<comment type="function">
    <text evidence="1">The GINS complex plays an essential role in the initiation of DNA replication.</text>
</comment>
<name>A0AA39IG44_9BILA</name>
<comment type="similarity">
    <text evidence="1">Belongs to the GINS3/PSF3 family.</text>
</comment>
<dbReference type="Proteomes" id="UP001175271">
    <property type="component" value="Unassembled WGS sequence"/>
</dbReference>
<keyword evidence="1" id="KW-0539">Nucleus</keyword>
<dbReference type="Gene3D" id="1.20.58.2050">
    <property type="match status" value="1"/>
</dbReference>
<accession>A0AA39IG44</accession>
<comment type="caution">
    <text evidence="2">The sequence shown here is derived from an EMBL/GenBank/DDBJ whole genome shotgun (WGS) entry which is preliminary data.</text>
</comment>
<evidence type="ECO:0000313" key="2">
    <source>
        <dbReference type="EMBL" id="KAK0423726.1"/>
    </source>
</evidence>
<proteinExistence type="inferred from homology"/>
<dbReference type="PANTHER" id="PTHR22768">
    <property type="entry name" value="DNA REPLICATION COMPLEX GINS PROTEIN PSF3"/>
    <property type="match status" value="1"/>
</dbReference>
<dbReference type="EMBL" id="JAUCMV010000001">
    <property type="protein sequence ID" value="KAK0423726.1"/>
    <property type="molecule type" value="Genomic_DNA"/>
</dbReference>
<dbReference type="CDD" id="cd11713">
    <property type="entry name" value="GINS_A_psf3"/>
    <property type="match status" value="1"/>
</dbReference>
<evidence type="ECO:0000256" key="1">
    <source>
        <dbReference type="RuleBase" id="RU367161"/>
    </source>
</evidence>
<keyword evidence="1" id="KW-0235">DNA replication</keyword>
<dbReference type="PANTHER" id="PTHR22768:SF0">
    <property type="entry name" value="DNA REPLICATION COMPLEX GINS PROTEIN PSF3"/>
    <property type="match status" value="1"/>
</dbReference>
<protein>
    <recommendedName>
        <fullName evidence="1">DNA replication complex GINS protein PSF3</fullName>
    </recommendedName>
</protein>
<comment type="subcellular location">
    <subcellularLocation>
        <location evidence="1">Nucleus</location>
    </subcellularLocation>
</comment>
<dbReference type="GO" id="GO:0000811">
    <property type="term" value="C:GINS complex"/>
    <property type="evidence" value="ECO:0007669"/>
    <property type="project" value="UniProtKB-UniRule"/>
</dbReference>
<dbReference type="InterPro" id="IPR038437">
    <property type="entry name" value="GINS_Psf3_sf"/>
</dbReference>
<sequence length="199" mass="22526">MSLTQNNIQPSSFFDADALLAMQGPVEAFFRGDTPKEIYKILGQPVPASFADGHKSEVPAYLIDVLRRSEYMQQWKFPRSCQEKSLEIMKADASCVRLSALNTDFYAYNARIAELAGGIAGAEIAQTLLASFRKRFPKMLNLALHMGEKSKETAKLDRFEERLVRVGAGQSNAFREWRYGAEKENKRGKKRKFNVFQSS</sequence>
<dbReference type="GO" id="GO:1902975">
    <property type="term" value="P:mitotic DNA replication initiation"/>
    <property type="evidence" value="ECO:0007669"/>
    <property type="project" value="TreeGrafter"/>
</dbReference>
<dbReference type="InterPro" id="IPR010492">
    <property type="entry name" value="GINS_Psf3"/>
</dbReference>
<organism evidence="2 3">
    <name type="scientific">Steinernema hermaphroditum</name>
    <dbReference type="NCBI Taxonomy" id="289476"/>
    <lineage>
        <taxon>Eukaryota</taxon>
        <taxon>Metazoa</taxon>
        <taxon>Ecdysozoa</taxon>
        <taxon>Nematoda</taxon>
        <taxon>Chromadorea</taxon>
        <taxon>Rhabditida</taxon>
        <taxon>Tylenchina</taxon>
        <taxon>Panagrolaimomorpha</taxon>
        <taxon>Strongyloidoidea</taxon>
        <taxon>Steinernematidae</taxon>
        <taxon>Steinernema</taxon>
    </lineage>
</organism>
<evidence type="ECO:0000313" key="3">
    <source>
        <dbReference type="Proteomes" id="UP001175271"/>
    </source>
</evidence>
<comment type="subunit">
    <text evidence="1">Component of the GINS complex.</text>
</comment>
<keyword evidence="3" id="KW-1185">Reference proteome</keyword>
<dbReference type="InterPro" id="IPR036224">
    <property type="entry name" value="GINS_bundle-like_dom_sf"/>
</dbReference>
<gene>
    <name evidence="2" type="ORF">QR680_008298</name>
</gene>
<dbReference type="SUPFAM" id="SSF158573">
    <property type="entry name" value="GINS helical bundle-like"/>
    <property type="match status" value="1"/>
</dbReference>
<reference evidence="2" key="1">
    <citation type="submission" date="2023-06" db="EMBL/GenBank/DDBJ databases">
        <title>Genomic analysis of the entomopathogenic nematode Steinernema hermaphroditum.</title>
        <authorList>
            <person name="Schwarz E.M."/>
            <person name="Heppert J.K."/>
            <person name="Baniya A."/>
            <person name="Schwartz H.T."/>
            <person name="Tan C.-H."/>
            <person name="Antoshechkin I."/>
            <person name="Sternberg P.W."/>
            <person name="Goodrich-Blair H."/>
            <person name="Dillman A.R."/>
        </authorList>
    </citation>
    <scope>NUCLEOTIDE SEQUENCE</scope>
    <source>
        <strain evidence="2">PS9179</strain>
        <tissue evidence="2">Whole animal</tissue>
    </source>
</reference>
<dbReference type="AlphaFoldDB" id="A0AA39IG44"/>